<dbReference type="STRING" id="1333998.M2A_2841"/>
<dbReference type="eggNOG" id="ENOG502ZQUV">
    <property type="taxonomic scope" value="Bacteria"/>
</dbReference>
<sequence length="194" mass="20993">MTRQATGPSRRGFLMLGGAAAASAAIMGLAGIAAPGGEHYGALLNGEVPQVLSEKELAVLSVAAETLVGPIPGLPSIYETRTPARIDRELSLSRGTLLSDMKASLLYLEYSPLMGISLSRFSSMGAQEREAHLRALSRSEDPLERAIYNGVRFLVFFFYYTDPRTWAHLGYEGPQMPAKFFPAGNRIENLEALS</sequence>
<proteinExistence type="predicted"/>
<feature type="transmembrane region" description="Helical" evidence="1">
    <location>
        <begin position="12"/>
        <end position="37"/>
    </location>
</feature>
<keyword evidence="1" id="KW-0472">Membrane</keyword>
<keyword evidence="3" id="KW-1185">Reference proteome</keyword>
<protein>
    <submittedName>
        <fullName evidence="2">Conserved protein</fullName>
    </submittedName>
</protein>
<dbReference type="Proteomes" id="UP000028702">
    <property type="component" value="Unassembled WGS sequence"/>
</dbReference>
<evidence type="ECO:0000256" key="1">
    <source>
        <dbReference type="SAM" id="Phobius"/>
    </source>
</evidence>
<dbReference type="AlphaFoldDB" id="A0A081BE74"/>
<gene>
    <name evidence="2" type="ORF">M2A_2841</name>
</gene>
<accession>A0A081BE74</accession>
<keyword evidence="1" id="KW-0812">Transmembrane</keyword>
<evidence type="ECO:0000313" key="3">
    <source>
        <dbReference type="Proteomes" id="UP000028702"/>
    </source>
</evidence>
<reference evidence="2 3" key="1">
    <citation type="submission" date="2014-07" db="EMBL/GenBank/DDBJ databases">
        <title>Tepidicaulis marinum gen. nov., sp. nov., a novel marine bacterium denitrifying nitrate to nitrous oxide strictly under microaerobic conditions.</title>
        <authorList>
            <person name="Takeuchi M."/>
            <person name="Yamagishi T."/>
            <person name="Kamagata Y."/>
            <person name="Oshima K."/>
            <person name="Hattori M."/>
            <person name="Katayama T."/>
            <person name="Hanada S."/>
            <person name="Tamaki H."/>
            <person name="Marumo K."/>
            <person name="Maeda H."/>
            <person name="Nedachi M."/>
            <person name="Iwasaki W."/>
            <person name="Suwa Y."/>
            <person name="Sakata S."/>
        </authorList>
    </citation>
    <scope>NUCLEOTIDE SEQUENCE [LARGE SCALE GENOMIC DNA]</scope>
    <source>
        <strain evidence="2 3">MA2</strain>
    </source>
</reference>
<dbReference type="RefSeq" id="WP_197052954.1">
    <property type="nucleotide sequence ID" value="NZ_BBIO01000017.1"/>
</dbReference>
<organism evidence="2 3">
    <name type="scientific">Tepidicaulis marinus</name>
    <dbReference type="NCBI Taxonomy" id="1333998"/>
    <lineage>
        <taxon>Bacteria</taxon>
        <taxon>Pseudomonadati</taxon>
        <taxon>Pseudomonadota</taxon>
        <taxon>Alphaproteobacteria</taxon>
        <taxon>Hyphomicrobiales</taxon>
        <taxon>Parvibaculaceae</taxon>
        <taxon>Tepidicaulis</taxon>
    </lineage>
</organism>
<keyword evidence="1" id="KW-1133">Transmembrane helix</keyword>
<name>A0A081BE74_9HYPH</name>
<dbReference type="InterPro" id="IPR006311">
    <property type="entry name" value="TAT_signal"/>
</dbReference>
<evidence type="ECO:0000313" key="2">
    <source>
        <dbReference type="EMBL" id="GAK46342.1"/>
    </source>
</evidence>
<comment type="caution">
    <text evidence="2">The sequence shown here is derived from an EMBL/GenBank/DDBJ whole genome shotgun (WGS) entry which is preliminary data.</text>
</comment>
<dbReference type="EMBL" id="BBIO01000017">
    <property type="protein sequence ID" value="GAK46342.1"/>
    <property type="molecule type" value="Genomic_DNA"/>
</dbReference>
<dbReference type="PROSITE" id="PS51318">
    <property type="entry name" value="TAT"/>
    <property type="match status" value="1"/>
</dbReference>